<comment type="similarity">
    <text evidence="1">Belongs to the AB hydrolase superfamily. Lipase family.</text>
</comment>
<dbReference type="OMA" id="CEICANM"/>
<feature type="domain" description="AB hydrolase-1" evidence="9">
    <location>
        <begin position="116"/>
        <end position="410"/>
    </location>
</feature>
<comment type="caution">
    <text evidence="10">The sequence shown here is derived from an EMBL/GenBank/DDBJ whole genome shotgun (WGS) entry which is preliminary data.</text>
</comment>
<keyword evidence="3" id="KW-0378">Hydrolase</keyword>
<dbReference type="GO" id="GO:0016042">
    <property type="term" value="P:lipid catabolic process"/>
    <property type="evidence" value="ECO:0007669"/>
    <property type="project" value="UniProtKB-KW"/>
</dbReference>
<reference evidence="10 11" key="1">
    <citation type="submission" date="2015-12" db="EMBL/GenBank/DDBJ databases">
        <title>The genome of Folsomia candida.</title>
        <authorList>
            <person name="Faddeeva A."/>
            <person name="Derks M.F."/>
            <person name="Anvar Y."/>
            <person name="Smit S."/>
            <person name="Van Straalen N."/>
            <person name="Roelofs D."/>
        </authorList>
    </citation>
    <scope>NUCLEOTIDE SEQUENCE [LARGE SCALE GENOMIC DNA]</scope>
    <source>
        <strain evidence="10 11">VU population</strain>
        <tissue evidence="10">Whole body</tissue>
    </source>
</reference>
<name>A0A226DJW4_FOLCA</name>
<evidence type="ECO:0000256" key="5">
    <source>
        <dbReference type="ARBA" id="ARBA00023098"/>
    </source>
</evidence>
<evidence type="ECO:0000256" key="3">
    <source>
        <dbReference type="ARBA" id="ARBA00022801"/>
    </source>
</evidence>
<feature type="chain" id="PRO_5012533580" evidence="8">
    <location>
        <begin position="24"/>
        <end position="449"/>
    </location>
</feature>
<evidence type="ECO:0000313" key="11">
    <source>
        <dbReference type="Proteomes" id="UP000198287"/>
    </source>
</evidence>
<dbReference type="SUPFAM" id="SSF53474">
    <property type="entry name" value="alpha/beta-Hydrolases"/>
    <property type="match status" value="1"/>
</dbReference>
<dbReference type="InterPro" id="IPR000073">
    <property type="entry name" value="AB_hydrolase_1"/>
</dbReference>
<dbReference type="Proteomes" id="UP000198287">
    <property type="component" value="Unassembled WGS sequence"/>
</dbReference>
<evidence type="ECO:0000256" key="4">
    <source>
        <dbReference type="ARBA" id="ARBA00022963"/>
    </source>
</evidence>
<keyword evidence="11" id="KW-1185">Reference proteome</keyword>
<feature type="active site" description="Charge relay system" evidence="7">
    <location>
        <position position="389"/>
    </location>
</feature>
<keyword evidence="2 8" id="KW-0732">Signal</keyword>
<dbReference type="AlphaFoldDB" id="A0A226DJW4"/>
<dbReference type="Gene3D" id="3.40.50.1820">
    <property type="entry name" value="alpha/beta hydrolase"/>
    <property type="match status" value="1"/>
</dbReference>
<dbReference type="PANTHER" id="PTHR11005">
    <property type="entry name" value="LYSOSOMAL ACID LIPASE-RELATED"/>
    <property type="match status" value="1"/>
</dbReference>
<proteinExistence type="inferred from homology"/>
<dbReference type="OrthoDB" id="6478351at2759"/>
<evidence type="ECO:0000256" key="8">
    <source>
        <dbReference type="SAM" id="SignalP"/>
    </source>
</evidence>
<dbReference type="InterPro" id="IPR029058">
    <property type="entry name" value="AB_hydrolase_fold"/>
</dbReference>
<feature type="active site" description="Nucleophile" evidence="7">
    <location>
        <position position="212"/>
    </location>
</feature>
<evidence type="ECO:0000256" key="7">
    <source>
        <dbReference type="PIRSR" id="PIRSR000862-1"/>
    </source>
</evidence>
<keyword evidence="4" id="KW-0442">Lipid degradation</keyword>
<feature type="active site" description="Charge relay system" evidence="7">
    <location>
        <position position="422"/>
    </location>
</feature>
<protein>
    <submittedName>
        <fullName evidence="10">Lipase 3</fullName>
    </submittedName>
</protein>
<feature type="signal peptide" evidence="8">
    <location>
        <begin position="1"/>
        <end position="23"/>
    </location>
</feature>
<keyword evidence="5" id="KW-0443">Lipid metabolism</keyword>
<evidence type="ECO:0000256" key="6">
    <source>
        <dbReference type="ARBA" id="ARBA00023180"/>
    </source>
</evidence>
<accession>A0A226DJW4</accession>
<keyword evidence="6" id="KW-0325">Glycoprotein</keyword>
<evidence type="ECO:0000259" key="9">
    <source>
        <dbReference type="Pfam" id="PF00561"/>
    </source>
</evidence>
<evidence type="ECO:0000256" key="1">
    <source>
        <dbReference type="ARBA" id="ARBA00010701"/>
    </source>
</evidence>
<dbReference type="PIRSF" id="PIRSF000862">
    <property type="entry name" value="Steryl_ester_lip"/>
    <property type="match status" value="1"/>
</dbReference>
<sequence>MLPMKSTLLPIQILLSIFSPTLRHRFEENAIWEKDYPEIKALMSSDDKRECHQQFKDIQDPQLHSDLIGLSIDQRLIRLGYPVQRINVTTEDGYILGIYRIPFSPKSPLVEGVVKKPVILQHGLGGNGLCFLIQDSSRNLAMMLADYGFDVYVSNFRGSSYSQGHIDPDMTPDNWRYWDFSFHEMGIFDVPAIIEAVTDITKQESVYYVGHSMGAAALTILLSERPEYNSRIATAFFLAPAVYLGHTGLYLHAFVRSVNYYQYTFNKFLGGKLEMERLVEILLGSSPNYRCSAEEYACEICANMFNLLAGYDGPQTNYTQVGQIFDAFPVTMSTKTLTHFFQMIKTNTFCQFNHGFKVINRLRYGRRTPTCYNMENISSPLLVFWGANDFVVKPQDIGKTVSHIPKAALKECIKVDSEYFTHLDFIFAKDANTLVYKKIVDVMLNATYG</sequence>
<gene>
    <name evidence="10" type="ORF">Fcan01_20797</name>
</gene>
<dbReference type="Pfam" id="PF00561">
    <property type="entry name" value="Abhydrolase_1"/>
    <property type="match status" value="1"/>
</dbReference>
<dbReference type="EMBL" id="LNIX01000019">
    <property type="protein sequence ID" value="OXA44476.1"/>
    <property type="molecule type" value="Genomic_DNA"/>
</dbReference>
<dbReference type="InterPro" id="IPR025483">
    <property type="entry name" value="Lipase_euk"/>
</dbReference>
<evidence type="ECO:0000256" key="2">
    <source>
        <dbReference type="ARBA" id="ARBA00022729"/>
    </source>
</evidence>
<dbReference type="FunFam" id="3.40.50.1820:FF:000057">
    <property type="entry name" value="Lipase"/>
    <property type="match status" value="1"/>
</dbReference>
<organism evidence="10 11">
    <name type="scientific">Folsomia candida</name>
    <name type="common">Springtail</name>
    <dbReference type="NCBI Taxonomy" id="158441"/>
    <lineage>
        <taxon>Eukaryota</taxon>
        <taxon>Metazoa</taxon>
        <taxon>Ecdysozoa</taxon>
        <taxon>Arthropoda</taxon>
        <taxon>Hexapoda</taxon>
        <taxon>Collembola</taxon>
        <taxon>Entomobryomorpha</taxon>
        <taxon>Isotomoidea</taxon>
        <taxon>Isotomidae</taxon>
        <taxon>Proisotominae</taxon>
        <taxon>Folsomia</taxon>
    </lineage>
</organism>
<evidence type="ECO:0000313" key="10">
    <source>
        <dbReference type="EMBL" id="OXA44476.1"/>
    </source>
</evidence>
<dbReference type="GO" id="GO:0016788">
    <property type="term" value="F:hydrolase activity, acting on ester bonds"/>
    <property type="evidence" value="ECO:0007669"/>
    <property type="project" value="InterPro"/>
</dbReference>